<keyword evidence="2" id="KW-1185">Reference proteome</keyword>
<evidence type="ECO:0000313" key="1">
    <source>
        <dbReference type="EMBL" id="GAD60358.1"/>
    </source>
</evidence>
<proteinExistence type="predicted"/>
<protein>
    <submittedName>
        <fullName evidence="1">Uncharacterized protein</fullName>
    </submittedName>
</protein>
<dbReference type="EMBL" id="BATC01000068">
    <property type="protein sequence ID" value="GAD60358.1"/>
    <property type="molecule type" value="Genomic_DNA"/>
</dbReference>
<organism evidence="1 2">
    <name type="scientific">Brevundimonas abyssalis TAR-001</name>
    <dbReference type="NCBI Taxonomy" id="1391729"/>
    <lineage>
        <taxon>Bacteria</taxon>
        <taxon>Pseudomonadati</taxon>
        <taxon>Pseudomonadota</taxon>
        <taxon>Alphaproteobacteria</taxon>
        <taxon>Caulobacterales</taxon>
        <taxon>Caulobacteraceae</taxon>
        <taxon>Brevundimonas</taxon>
    </lineage>
</organism>
<gene>
    <name evidence="1" type="ORF">MBEBAB_2608</name>
</gene>
<sequence>MTSKQRTFTRKEKRVALTALAVAVVVVAAITLLNPKPYLGTYETGRGFDAPAGVMDARPIGAA</sequence>
<dbReference type="AlphaFoldDB" id="A0A8E0NDG8"/>
<evidence type="ECO:0000313" key="2">
    <source>
        <dbReference type="Proteomes" id="UP000016569"/>
    </source>
</evidence>
<name>A0A8E0NDG8_9CAUL</name>
<dbReference type="Proteomes" id="UP000016569">
    <property type="component" value="Unassembled WGS sequence"/>
</dbReference>
<reference evidence="2" key="1">
    <citation type="journal article" date="2013" name="Genome Announc.">
        <title>Draft Genome Sequence of the Dimorphic Prosthecate Bacterium Brevundimonas abyssalis TAR-001T.</title>
        <authorList>
            <person name="Tsubouchi T."/>
            <person name="Nishi S."/>
            <person name="Usui K."/>
            <person name="Shimane Y."/>
            <person name="Takaki Y."/>
            <person name="Maruyama T."/>
            <person name="Hatada Y."/>
        </authorList>
    </citation>
    <scope>NUCLEOTIDE SEQUENCE [LARGE SCALE GENOMIC DNA]</scope>
    <source>
        <strain evidence="2">TAR-001</strain>
    </source>
</reference>
<comment type="caution">
    <text evidence="1">The sequence shown here is derived from an EMBL/GenBank/DDBJ whole genome shotgun (WGS) entry which is preliminary data.</text>
</comment>
<dbReference type="RefSeq" id="WP_021698452.1">
    <property type="nucleotide sequence ID" value="NZ_BATC01000068.1"/>
</dbReference>
<accession>A0A8E0NDG8</accession>